<gene>
    <name evidence="3" type="ORF">K7432_002281</name>
</gene>
<comment type="similarity">
    <text evidence="1">Belongs to the CutC family.</text>
</comment>
<sequence length="249" mass="27864">MMPEFEICIDSVISAENAEKAGACRVELCDNLVEGGTTPSAAMIELVKSRVQIPVMVMIRPRGGDFCYTEDEFWIMKRDIELCKEWGVYGVVFGILTHDGFVDVVKCRELVELAKPMKVTFHRAFDMANDPYKALEDVISIGGIERILTSGQEKSVLEGSECIAELVRRAGDRMIILPGGGITERNIQRILKLTNVKEIHVSASGSKPSLMDYRNPNCSMGFTLTSQEYSIKIASQERIRNMMENTRNT</sequence>
<evidence type="ECO:0000313" key="4">
    <source>
        <dbReference type="Proteomes" id="UP001479436"/>
    </source>
</evidence>
<dbReference type="EMBL" id="JASJQH010000059">
    <property type="protein sequence ID" value="KAK9767715.1"/>
    <property type="molecule type" value="Genomic_DNA"/>
</dbReference>
<evidence type="ECO:0000256" key="1">
    <source>
        <dbReference type="ARBA" id="ARBA00007768"/>
    </source>
</evidence>
<evidence type="ECO:0000313" key="3">
    <source>
        <dbReference type="EMBL" id="KAK9767715.1"/>
    </source>
</evidence>
<comment type="caution">
    <text evidence="3">The sequence shown here is derived from an EMBL/GenBank/DDBJ whole genome shotgun (WGS) entry which is preliminary data.</text>
</comment>
<accession>A0ABR2X1S4</accession>
<keyword evidence="4" id="KW-1185">Reference proteome</keyword>
<dbReference type="Gene3D" id="3.20.20.380">
    <property type="entry name" value="Copper homeostasis (CutC) domain"/>
    <property type="match status" value="1"/>
</dbReference>
<protein>
    <recommendedName>
        <fullName evidence="2">Copper homeostasis protein cutC homolog</fullName>
    </recommendedName>
</protein>
<dbReference type="PANTHER" id="PTHR12598:SF0">
    <property type="entry name" value="COPPER HOMEOSTASIS PROTEIN CUTC HOMOLOG"/>
    <property type="match status" value="1"/>
</dbReference>
<name>A0ABR2X1S4_9FUNG</name>
<evidence type="ECO:0000256" key="2">
    <source>
        <dbReference type="ARBA" id="ARBA00019014"/>
    </source>
</evidence>
<dbReference type="InterPro" id="IPR005627">
    <property type="entry name" value="CutC-like"/>
</dbReference>
<dbReference type="Pfam" id="PF03932">
    <property type="entry name" value="CutC"/>
    <property type="match status" value="1"/>
</dbReference>
<proteinExistence type="inferred from homology"/>
<reference evidence="3 4" key="1">
    <citation type="submission" date="2023-04" db="EMBL/GenBank/DDBJ databases">
        <title>Genome of Basidiobolus ranarum AG-B5.</title>
        <authorList>
            <person name="Stajich J.E."/>
            <person name="Carter-House D."/>
            <person name="Gryganskyi A."/>
        </authorList>
    </citation>
    <scope>NUCLEOTIDE SEQUENCE [LARGE SCALE GENOMIC DNA]</scope>
    <source>
        <strain evidence="3 4">AG-B5</strain>
    </source>
</reference>
<dbReference type="PANTHER" id="PTHR12598">
    <property type="entry name" value="COPPER HOMEOSTASIS PROTEIN CUTC"/>
    <property type="match status" value="1"/>
</dbReference>
<organism evidence="3 4">
    <name type="scientific">Basidiobolus ranarum</name>
    <dbReference type="NCBI Taxonomy" id="34480"/>
    <lineage>
        <taxon>Eukaryota</taxon>
        <taxon>Fungi</taxon>
        <taxon>Fungi incertae sedis</taxon>
        <taxon>Zoopagomycota</taxon>
        <taxon>Entomophthoromycotina</taxon>
        <taxon>Basidiobolomycetes</taxon>
        <taxon>Basidiobolales</taxon>
        <taxon>Basidiobolaceae</taxon>
        <taxon>Basidiobolus</taxon>
    </lineage>
</organism>
<dbReference type="Proteomes" id="UP001479436">
    <property type="component" value="Unassembled WGS sequence"/>
</dbReference>
<dbReference type="InterPro" id="IPR036822">
    <property type="entry name" value="CutC-like_dom_sf"/>
</dbReference>
<dbReference type="SUPFAM" id="SSF110395">
    <property type="entry name" value="CutC-like"/>
    <property type="match status" value="1"/>
</dbReference>
<dbReference type="HAMAP" id="MF_00795">
    <property type="entry name" value="CutC"/>
    <property type="match status" value="1"/>
</dbReference>